<reference evidence="2" key="1">
    <citation type="journal article" date="2022" name="bioRxiv">
        <title>Sequencing and chromosome-scale assembly of the giantPleurodeles waltlgenome.</title>
        <authorList>
            <person name="Brown T."/>
            <person name="Elewa A."/>
            <person name="Iarovenko S."/>
            <person name="Subramanian E."/>
            <person name="Araus A.J."/>
            <person name="Petzold A."/>
            <person name="Susuki M."/>
            <person name="Suzuki K.-i.T."/>
            <person name="Hayashi T."/>
            <person name="Toyoda A."/>
            <person name="Oliveira C."/>
            <person name="Osipova E."/>
            <person name="Leigh N.D."/>
            <person name="Simon A."/>
            <person name="Yun M.H."/>
        </authorList>
    </citation>
    <scope>NUCLEOTIDE SEQUENCE</scope>
    <source>
        <strain evidence="2">20211129_DDA</strain>
        <tissue evidence="2">Liver</tissue>
    </source>
</reference>
<keyword evidence="3" id="KW-1185">Reference proteome</keyword>
<dbReference type="SUPFAM" id="SSF56672">
    <property type="entry name" value="DNA/RNA polymerases"/>
    <property type="match status" value="1"/>
</dbReference>
<comment type="caution">
    <text evidence="2">The sequence shown here is derived from an EMBL/GenBank/DDBJ whole genome shotgun (WGS) entry which is preliminary data.</text>
</comment>
<evidence type="ECO:0000313" key="3">
    <source>
        <dbReference type="Proteomes" id="UP001066276"/>
    </source>
</evidence>
<name>A0AAV7N5I9_PLEWA</name>
<gene>
    <name evidence="2" type="ORF">NDU88_007495</name>
</gene>
<evidence type="ECO:0000313" key="2">
    <source>
        <dbReference type="EMBL" id="KAJ1110140.1"/>
    </source>
</evidence>
<dbReference type="EMBL" id="JANPWB010000013">
    <property type="protein sequence ID" value="KAJ1110140.1"/>
    <property type="molecule type" value="Genomic_DNA"/>
</dbReference>
<evidence type="ECO:0000256" key="1">
    <source>
        <dbReference type="SAM" id="MobiDB-lite"/>
    </source>
</evidence>
<organism evidence="2 3">
    <name type="scientific">Pleurodeles waltl</name>
    <name type="common">Iberian ribbed newt</name>
    <dbReference type="NCBI Taxonomy" id="8319"/>
    <lineage>
        <taxon>Eukaryota</taxon>
        <taxon>Metazoa</taxon>
        <taxon>Chordata</taxon>
        <taxon>Craniata</taxon>
        <taxon>Vertebrata</taxon>
        <taxon>Euteleostomi</taxon>
        <taxon>Amphibia</taxon>
        <taxon>Batrachia</taxon>
        <taxon>Caudata</taxon>
        <taxon>Salamandroidea</taxon>
        <taxon>Salamandridae</taxon>
        <taxon>Pleurodelinae</taxon>
        <taxon>Pleurodeles</taxon>
    </lineage>
</organism>
<dbReference type="Proteomes" id="UP001066276">
    <property type="component" value="Chromosome 9"/>
</dbReference>
<protein>
    <submittedName>
        <fullName evidence="2">Uncharacterized protein</fullName>
    </submittedName>
</protein>
<proteinExistence type="predicted"/>
<dbReference type="AlphaFoldDB" id="A0AAV7N5I9"/>
<dbReference type="Gene3D" id="3.10.10.10">
    <property type="entry name" value="HIV Type 1 Reverse Transcriptase, subunit A, domain 1"/>
    <property type="match status" value="1"/>
</dbReference>
<feature type="region of interest" description="Disordered" evidence="1">
    <location>
        <begin position="1"/>
        <end position="34"/>
    </location>
</feature>
<feature type="compositionally biased region" description="Basic and acidic residues" evidence="1">
    <location>
        <begin position="1"/>
        <end position="17"/>
    </location>
</feature>
<accession>A0AAV7N5I9</accession>
<dbReference type="InterPro" id="IPR043502">
    <property type="entry name" value="DNA/RNA_pol_sf"/>
</dbReference>
<sequence length="97" mass="11037">MDVASHRVPDRSEEKAHPNRYPEVTNQEAIPRGGADREVKLHIDKTMEPVALRHQRIAFNLRPQVEKELDHFEAAGIIECVIVPTPWVVPIAVVRKS</sequence>